<feature type="domain" description="Rieske" evidence="14">
    <location>
        <begin position="19"/>
        <end position="104"/>
    </location>
</feature>
<keyword evidence="6" id="KW-0001">2Fe-2S</keyword>
<evidence type="ECO:0000256" key="7">
    <source>
        <dbReference type="ARBA" id="ARBA00022723"/>
    </source>
</evidence>
<evidence type="ECO:0000256" key="10">
    <source>
        <dbReference type="ARBA" id="ARBA00029883"/>
    </source>
</evidence>
<evidence type="ECO:0000256" key="11">
    <source>
        <dbReference type="ARBA" id="ARBA00030460"/>
    </source>
</evidence>
<keyword evidence="9" id="KW-0411">Iron-sulfur</keyword>
<dbReference type="Proteomes" id="UP001062165">
    <property type="component" value="Chromosome"/>
</dbReference>
<evidence type="ECO:0000256" key="13">
    <source>
        <dbReference type="ARBA" id="ARBA00048491"/>
    </source>
</evidence>
<evidence type="ECO:0000256" key="8">
    <source>
        <dbReference type="ARBA" id="ARBA00023004"/>
    </source>
</evidence>
<accession>A0ABY6D3A4</accession>
<name>A0ABY6D3A4_9BACT</name>
<evidence type="ECO:0000256" key="2">
    <source>
        <dbReference type="ARBA" id="ARBA00005141"/>
    </source>
</evidence>
<dbReference type="SUPFAM" id="SSF50022">
    <property type="entry name" value="ISP domain"/>
    <property type="match status" value="1"/>
</dbReference>
<sequence>MIEIENTSFLKSERLDTADIRIDKKSLKNGINKIGDHFIMYHDEKVVFVVNNICDHNAGRLIQKGENAVCPLHGWVLNLTTLKYDNEIEKTKLKFTEDSEFIYVENVQESIEFPSLFRNIHPCQIDFISHACIRILFNGVSIITDPWLIGSAFMNGWWLKYPPKEDAIDMLKSADIIYISHNHPDHLHVETLKEYVSQDQLIVTANFKSKSSEKVLRHAGFNNIIPLDFKNVYKVKNVDIQFSVLKSGDFRDDSGLYLNVGNKKLLLTVDSNYINSFSLPQNLDVLFTSFAAGASGFPVCFEDYSKEEIDKVIQRNKNAILVKNMDIIGLTTPKIYYPYAGFFTESAARDNIIKEANDKNSVERVRNFINKKYADIKVIDPIKNDTLVLGNDSLLYSRDCKRIYNTDHSYTENYINNYKSGYKENTESVKKYFEQSGFKDNLILVLQLTNDNFEQIGANYIIDFSAASPNIEQVHLDCIPPLMSNPDMDKRILRIKVRTESLMCVIDNFLPWEDLSIGFQCRISRIPNVYNQDFWYHFTNIYIAKKNFRYSAYCGACNVLDQNPKYIH</sequence>
<dbReference type="SUPFAM" id="SSF56281">
    <property type="entry name" value="Metallo-hydrolase/oxidoreductase"/>
    <property type="match status" value="1"/>
</dbReference>
<dbReference type="InterPro" id="IPR017941">
    <property type="entry name" value="Rieske_2Fe-2S"/>
</dbReference>
<dbReference type="PANTHER" id="PTHR46522">
    <property type="entry name" value="CYTIDINE MONOPHOSPHATE-N-ACETYLNEURAMINIC ACID HYDROXYLASE"/>
    <property type="match status" value="1"/>
</dbReference>
<evidence type="ECO:0000259" key="14">
    <source>
        <dbReference type="PROSITE" id="PS51296"/>
    </source>
</evidence>
<dbReference type="Gene3D" id="3.60.15.10">
    <property type="entry name" value="Ribonuclease Z/Hydroxyacylglutathione hydrolase-like"/>
    <property type="match status" value="1"/>
</dbReference>
<keyword evidence="16" id="KW-1185">Reference proteome</keyword>
<comment type="pathway">
    <text evidence="2">Amino-sugar metabolism; N-acetylneuraminate metabolism.</text>
</comment>
<dbReference type="PANTHER" id="PTHR46522:SF1">
    <property type="entry name" value="INACTIVE CYTIDINE MONOPHOSPHATE-N-ACETYLNEURAMINIC ACID HYDROXYLASE"/>
    <property type="match status" value="1"/>
</dbReference>
<comment type="catalytic activity">
    <reaction evidence="13">
        <text>CMP-N-acetyl-beta-neuraminate + 2 Fe(II)-[cytochrome b5] + O2 + 2 H(+) = CMP-N-glycoloyl-beta-neuraminate + 2 Fe(III)-[cytochrome b5] + H2O</text>
        <dbReference type="Rhea" id="RHEA:16145"/>
        <dbReference type="Rhea" id="RHEA-COMP:10438"/>
        <dbReference type="Rhea" id="RHEA-COMP:10439"/>
        <dbReference type="ChEBI" id="CHEBI:15377"/>
        <dbReference type="ChEBI" id="CHEBI:15378"/>
        <dbReference type="ChEBI" id="CHEBI:15379"/>
        <dbReference type="ChEBI" id="CHEBI:29033"/>
        <dbReference type="ChEBI" id="CHEBI:29034"/>
        <dbReference type="ChEBI" id="CHEBI:57812"/>
        <dbReference type="ChEBI" id="CHEBI:58376"/>
        <dbReference type="EC" id="1.14.18.2"/>
    </reaction>
</comment>
<protein>
    <recommendedName>
        <fullName evidence="5">Cytidine monophosphate-N-acetylneuraminic acid hydroxylase</fullName>
        <ecNumber evidence="4">1.14.18.2</ecNumber>
    </recommendedName>
    <alternativeName>
        <fullName evidence="12">CMP-N-acetylneuraminate monooxygenase</fullName>
    </alternativeName>
    <alternativeName>
        <fullName evidence="11">CMP-Neu5Ac hydroxylase</fullName>
    </alternativeName>
    <alternativeName>
        <fullName evidence="10">CMP-NeuAc hydroxylase</fullName>
    </alternativeName>
</protein>
<gene>
    <name evidence="15" type="ORF">N7E81_05765</name>
</gene>
<dbReference type="InterPro" id="IPR027033">
    <property type="entry name" value="Cnh"/>
</dbReference>
<evidence type="ECO:0000256" key="3">
    <source>
        <dbReference type="ARBA" id="ARBA00010303"/>
    </source>
</evidence>
<evidence type="ECO:0000256" key="12">
    <source>
        <dbReference type="ARBA" id="ARBA00033362"/>
    </source>
</evidence>
<dbReference type="PROSITE" id="PS51296">
    <property type="entry name" value="RIESKE"/>
    <property type="match status" value="1"/>
</dbReference>
<evidence type="ECO:0000256" key="5">
    <source>
        <dbReference type="ARBA" id="ARBA00015403"/>
    </source>
</evidence>
<dbReference type="InterPro" id="IPR036922">
    <property type="entry name" value="Rieske_2Fe-2S_sf"/>
</dbReference>
<dbReference type="Pfam" id="PF00355">
    <property type="entry name" value="Rieske"/>
    <property type="match status" value="1"/>
</dbReference>
<evidence type="ECO:0000256" key="6">
    <source>
        <dbReference type="ARBA" id="ARBA00022714"/>
    </source>
</evidence>
<dbReference type="EC" id="1.14.18.2" evidence="4"/>
<evidence type="ECO:0000256" key="1">
    <source>
        <dbReference type="ARBA" id="ARBA00003414"/>
    </source>
</evidence>
<organism evidence="15 16">
    <name type="scientific">Reichenbachiella carrageenanivorans</name>
    <dbReference type="NCBI Taxonomy" id="2979869"/>
    <lineage>
        <taxon>Bacteria</taxon>
        <taxon>Pseudomonadati</taxon>
        <taxon>Bacteroidota</taxon>
        <taxon>Cytophagia</taxon>
        <taxon>Cytophagales</taxon>
        <taxon>Reichenbachiellaceae</taxon>
        <taxon>Reichenbachiella</taxon>
    </lineage>
</organism>
<evidence type="ECO:0000256" key="4">
    <source>
        <dbReference type="ARBA" id="ARBA00011904"/>
    </source>
</evidence>
<dbReference type="EMBL" id="CP106735">
    <property type="protein sequence ID" value="UXX80603.1"/>
    <property type="molecule type" value="Genomic_DNA"/>
</dbReference>
<dbReference type="InterPro" id="IPR036866">
    <property type="entry name" value="RibonucZ/Hydroxyglut_hydro"/>
</dbReference>
<keyword evidence="7" id="KW-0479">Metal-binding</keyword>
<comment type="function">
    <text evidence="1">Sialic acids are components of carbohydrate chains of glycoconjugates and are involved in cell-cell recognition and cell-pathogen interactions. Catalyzes the conversion of CMP-N-acetylneuraminic acid (CMP-Neu5Ac) into its hydroxylated derivative CMP-N-glycolylneuraminic acid (CMP-Neu5Gc), a sialic acid abundantly expressed at the surface of many cells.</text>
</comment>
<evidence type="ECO:0000313" key="15">
    <source>
        <dbReference type="EMBL" id="UXX80603.1"/>
    </source>
</evidence>
<proteinExistence type="inferred from homology"/>
<reference evidence="15" key="1">
    <citation type="submission" date="2022-10" db="EMBL/GenBank/DDBJ databases">
        <title>Comparative genomics and taxonomic characterization of three novel marine species of genus Reichenbachiella exhibiting antioxidant and polysaccharide degradation activities.</title>
        <authorList>
            <person name="Muhammad N."/>
            <person name="Lee Y.-J."/>
            <person name="Ko J."/>
            <person name="Kim S.-G."/>
        </authorList>
    </citation>
    <scope>NUCLEOTIDE SEQUENCE</scope>
    <source>
        <strain evidence="15">Wsw4-B4</strain>
    </source>
</reference>
<evidence type="ECO:0000313" key="16">
    <source>
        <dbReference type="Proteomes" id="UP001062165"/>
    </source>
</evidence>
<comment type="similarity">
    <text evidence="3">Belongs to the CMP-Neu5Ac hydroxylase family.</text>
</comment>
<dbReference type="Pfam" id="PF13483">
    <property type="entry name" value="Lactamase_B_3"/>
    <property type="match status" value="1"/>
</dbReference>
<dbReference type="RefSeq" id="WP_263052333.1">
    <property type="nucleotide sequence ID" value="NZ_CP106735.1"/>
</dbReference>
<evidence type="ECO:0000256" key="9">
    <source>
        <dbReference type="ARBA" id="ARBA00023014"/>
    </source>
</evidence>
<keyword evidence="8" id="KW-0408">Iron</keyword>